<evidence type="ECO:0000313" key="6">
    <source>
        <dbReference type="Proteomes" id="UP000055060"/>
    </source>
</evidence>
<dbReference type="SUPFAM" id="SSF48695">
    <property type="entry name" value="Multiheme cytochromes"/>
    <property type="match status" value="1"/>
</dbReference>
<evidence type="ECO:0000313" key="5">
    <source>
        <dbReference type="EMBL" id="GAP13907.1"/>
    </source>
</evidence>
<evidence type="ECO:0000256" key="3">
    <source>
        <dbReference type="SAM" id="Phobius"/>
    </source>
</evidence>
<feature type="signal peptide" evidence="4">
    <location>
        <begin position="1"/>
        <end position="38"/>
    </location>
</feature>
<keyword evidence="3" id="KW-0472">Membrane</keyword>
<accession>A0A0S7BH64</accession>
<feature type="compositionally biased region" description="Low complexity" evidence="2">
    <location>
        <begin position="141"/>
        <end position="151"/>
    </location>
</feature>
<evidence type="ECO:0000256" key="1">
    <source>
        <dbReference type="ARBA" id="ARBA00022729"/>
    </source>
</evidence>
<protein>
    <submittedName>
        <fullName evidence="5">Uncharacterized protein</fullName>
    </submittedName>
</protein>
<evidence type="ECO:0000256" key="2">
    <source>
        <dbReference type="SAM" id="MobiDB-lite"/>
    </source>
</evidence>
<sequence length="404" mass="43914">MGTSLQRRIPILVPIVILMTLVLVCAAVLAVSNGTVQAAPQTQQPDNSKCLLCHQEEGKTLEFPSGEALSVVISPEMFGGSVHVNLACQTCHINIADFPHPENSAQTAREYTLQYQNTCLQCHPDQAAETADNAHAKARNDPNNPNAQNAPTCVDCHNPHTQTVIQKDEKGRLNGLELAASAKTCAKCHNQIYQEYSQSVHGEGLLVNNNPDVPTCIDCHGVHNLSGPSSSGSQFRLSSPQICAKCHTDESIMGKYGISTQVLNTYIADFHGTTVTLFEKLDPDQQTNMPVCFDCHGVHNIQRVDDPTKGLEIKENLLVTCKKCHPDATPNFPASWLSHYIPSKDHAPLVFYVGWFYKILIPLVLGGMLVLVGSDVYRKVKRRKAKSAPAESDGEAGQEGGSAK</sequence>
<keyword evidence="1 4" id="KW-0732">Signal</keyword>
<organism evidence="5">
    <name type="scientific">Longilinea arvoryzae</name>
    <dbReference type="NCBI Taxonomy" id="360412"/>
    <lineage>
        <taxon>Bacteria</taxon>
        <taxon>Bacillati</taxon>
        <taxon>Chloroflexota</taxon>
        <taxon>Anaerolineae</taxon>
        <taxon>Anaerolineales</taxon>
        <taxon>Anaerolineaceae</taxon>
        <taxon>Longilinea</taxon>
    </lineage>
</organism>
<dbReference type="InterPro" id="IPR036280">
    <property type="entry name" value="Multihaem_cyt_sf"/>
</dbReference>
<evidence type="ECO:0000256" key="4">
    <source>
        <dbReference type="SAM" id="SignalP"/>
    </source>
</evidence>
<name>A0A0S7BH64_9CHLR</name>
<feature type="region of interest" description="Disordered" evidence="2">
    <location>
        <begin position="382"/>
        <end position="404"/>
    </location>
</feature>
<dbReference type="PANTHER" id="PTHR35038">
    <property type="entry name" value="DISSIMILATORY SULFITE REDUCTASE SIRA"/>
    <property type="match status" value="1"/>
</dbReference>
<feature type="chain" id="PRO_5006632957" evidence="4">
    <location>
        <begin position="39"/>
        <end position="404"/>
    </location>
</feature>
<keyword evidence="6" id="KW-1185">Reference proteome</keyword>
<dbReference type="STRING" id="360412.LARV_01666"/>
<dbReference type="InterPro" id="IPR051829">
    <property type="entry name" value="Multiheme_Cytochr_ET"/>
</dbReference>
<keyword evidence="3" id="KW-1133">Transmembrane helix</keyword>
<dbReference type="Gene3D" id="3.90.10.10">
    <property type="entry name" value="Cytochrome C3"/>
    <property type="match status" value="1"/>
</dbReference>
<dbReference type="OrthoDB" id="9814800at2"/>
<dbReference type="EMBL" id="DF967972">
    <property type="protein sequence ID" value="GAP13907.1"/>
    <property type="molecule type" value="Genomic_DNA"/>
</dbReference>
<feature type="region of interest" description="Disordered" evidence="2">
    <location>
        <begin position="130"/>
        <end position="153"/>
    </location>
</feature>
<dbReference type="Gene3D" id="1.10.780.10">
    <property type="entry name" value="Hydroxylamine Oxidoreductase, Chain A, domain 1"/>
    <property type="match status" value="1"/>
</dbReference>
<keyword evidence="3" id="KW-0812">Transmembrane</keyword>
<proteinExistence type="predicted"/>
<feature type="transmembrane region" description="Helical" evidence="3">
    <location>
        <begin position="355"/>
        <end position="377"/>
    </location>
</feature>
<gene>
    <name evidence="5" type="ORF">LARV_01666</name>
</gene>
<reference evidence="5" key="1">
    <citation type="submission" date="2015-07" db="EMBL/GenBank/DDBJ databases">
        <title>Draft Genome Sequences of Anaerolinea thermolimosa IMO-1, Bellilinea caldifistulae GOMI-1, Leptolinea tardivitalis YMTK-2, Levilinea saccharolytica KIBI-1,Longilinea arvoryzae KOME-1, Previously Described as Members of the Anaerolineaceae (Chloroflexi).</title>
        <authorList>
            <person name="Sekiguchi Y."/>
            <person name="Ohashi A."/>
            <person name="Matsuura N."/>
            <person name="Tourlousse M.D."/>
        </authorList>
    </citation>
    <scope>NUCLEOTIDE SEQUENCE [LARGE SCALE GENOMIC DNA]</scope>
    <source>
        <strain evidence="5">KOME-1</strain>
    </source>
</reference>
<dbReference type="AlphaFoldDB" id="A0A0S7BH64"/>
<dbReference type="Proteomes" id="UP000055060">
    <property type="component" value="Unassembled WGS sequence"/>
</dbReference>